<proteinExistence type="predicted"/>
<keyword evidence="8" id="KW-1185">Reference proteome</keyword>
<keyword evidence="3" id="KW-0408">Iron</keyword>
<dbReference type="SUPFAM" id="SSF50022">
    <property type="entry name" value="ISP domain"/>
    <property type="match status" value="1"/>
</dbReference>
<feature type="chain" id="PRO_5030838046" description="Rieske domain-containing protein" evidence="5">
    <location>
        <begin position="33"/>
        <end position="147"/>
    </location>
</feature>
<sequence length="147" mass="15932">MRIVPTSSRFLGLCVLATTALGIAACNSGSNAQPQIPLAIVNEVLFLTDQQNSALRFDNGAVYTKGGLRGLIVVRQNVGTYLAFDRTCPYQPQDTCARVRIEPLFRLFDPCCQSQFSFTGQPQGGPATLPMRRYSTALSGNVLTITN</sequence>
<evidence type="ECO:0000259" key="6">
    <source>
        <dbReference type="PROSITE" id="PS51296"/>
    </source>
</evidence>
<feature type="domain" description="Rieske" evidence="6">
    <location>
        <begin position="69"/>
        <end position="145"/>
    </location>
</feature>
<organism evidence="7 8">
    <name type="scientific">Hymenobacter lapidiphilus</name>
    <dbReference type="NCBI Taxonomy" id="2608003"/>
    <lineage>
        <taxon>Bacteria</taxon>
        <taxon>Pseudomonadati</taxon>
        <taxon>Bacteroidota</taxon>
        <taxon>Cytophagia</taxon>
        <taxon>Cytophagales</taxon>
        <taxon>Hymenobacteraceae</taxon>
        <taxon>Hymenobacter</taxon>
    </lineage>
</organism>
<dbReference type="PROSITE" id="PS51257">
    <property type="entry name" value="PROKAR_LIPOPROTEIN"/>
    <property type="match status" value="1"/>
</dbReference>
<dbReference type="RefSeq" id="WP_176908531.1">
    <property type="nucleotide sequence ID" value="NZ_JABKAU010000016.1"/>
</dbReference>
<dbReference type="GO" id="GO:0051537">
    <property type="term" value="F:2 iron, 2 sulfur cluster binding"/>
    <property type="evidence" value="ECO:0007669"/>
    <property type="project" value="UniProtKB-KW"/>
</dbReference>
<name>A0A7Y7PPI1_9BACT</name>
<dbReference type="PROSITE" id="PS51296">
    <property type="entry name" value="RIESKE"/>
    <property type="match status" value="1"/>
</dbReference>
<keyword evidence="1" id="KW-0001">2Fe-2S</keyword>
<reference evidence="7 8" key="1">
    <citation type="submission" date="2020-05" db="EMBL/GenBank/DDBJ databases">
        <title>Hymenobacter terrestris sp. nov. and Hymenobacter lapidiphilus sp. nov., isolated from regoliths in Antarctica.</title>
        <authorList>
            <person name="Sedlacek I."/>
            <person name="Pantucek R."/>
            <person name="Zeman M."/>
            <person name="Holochova P."/>
            <person name="Kralova S."/>
            <person name="Stankova E."/>
            <person name="Sedo O."/>
            <person name="Micenkova L."/>
            <person name="Svec P."/>
            <person name="Gupta V."/>
            <person name="Sood U."/>
            <person name="Korpole U.S."/>
            <person name="Lal R."/>
        </authorList>
    </citation>
    <scope>NUCLEOTIDE SEQUENCE [LARGE SCALE GENOMIC DNA]</scope>
    <source>
        <strain evidence="7 8">P5342</strain>
    </source>
</reference>
<keyword evidence="5" id="KW-0732">Signal</keyword>
<dbReference type="InterPro" id="IPR036922">
    <property type="entry name" value="Rieske_2Fe-2S_sf"/>
</dbReference>
<evidence type="ECO:0000256" key="2">
    <source>
        <dbReference type="ARBA" id="ARBA00022723"/>
    </source>
</evidence>
<comment type="caution">
    <text evidence="7">The sequence shown here is derived from an EMBL/GenBank/DDBJ whole genome shotgun (WGS) entry which is preliminary data.</text>
</comment>
<dbReference type="AlphaFoldDB" id="A0A7Y7PPI1"/>
<dbReference type="Gene3D" id="2.102.10.10">
    <property type="entry name" value="Rieske [2Fe-2S] iron-sulphur domain"/>
    <property type="match status" value="1"/>
</dbReference>
<keyword evidence="2" id="KW-0479">Metal-binding</keyword>
<evidence type="ECO:0000256" key="5">
    <source>
        <dbReference type="SAM" id="SignalP"/>
    </source>
</evidence>
<keyword evidence="4" id="KW-0411">Iron-sulfur</keyword>
<evidence type="ECO:0000256" key="1">
    <source>
        <dbReference type="ARBA" id="ARBA00022714"/>
    </source>
</evidence>
<dbReference type="EMBL" id="JABKAU010000016">
    <property type="protein sequence ID" value="NVO31630.1"/>
    <property type="molecule type" value="Genomic_DNA"/>
</dbReference>
<accession>A0A7Y7PPI1</accession>
<evidence type="ECO:0000313" key="7">
    <source>
        <dbReference type="EMBL" id="NVO31630.1"/>
    </source>
</evidence>
<feature type="signal peptide" evidence="5">
    <location>
        <begin position="1"/>
        <end position="32"/>
    </location>
</feature>
<protein>
    <recommendedName>
        <fullName evidence="6">Rieske domain-containing protein</fullName>
    </recommendedName>
</protein>
<dbReference type="GO" id="GO:0046872">
    <property type="term" value="F:metal ion binding"/>
    <property type="evidence" value="ECO:0007669"/>
    <property type="project" value="UniProtKB-KW"/>
</dbReference>
<dbReference type="InterPro" id="IPR017941">
    <property type="entry name" value="Rieske_2Fe-2S"/>
</dbReference>
<evidence type="ECO:0000256" key="3">
    <source>
        <dbReference type="ARBA" id="ARBA00023004"/>
    </source>
</evidence>
<evidence type="ECO:0000313" key="8">
    <source>
        <dbReference type="Proteomes" id="UP000565521"/>
    </source>
</evidence>
<evidence type="ECO:0000256" key="4">
    <source>
        <dbReference type="ARBA" id="ARBA00023014"/>
    </source>
</evidence>
<dbReference type="Proteomes" id="UP000565521">
    <property type="component" value="Unassembled WGS sequence"/>
</dbReference>
<gene>
    <name evidence="7" type="ORF">HW554_10445</name>
</gene>